<feature type="compositionally biased region" description="Basic and acidic residues" evidence="1">
    <location>
        <begin position="34"/>
        <end position="50"/>
    </location>
</feature>
<evidence type="ECO:0000313" key="2">
    <source>
        <dbReference type="EMBL" id="PLK19557.1"/>
    </source>
</evidence>
<evidence type="ECO:0000313" key="3">
    <source>
        <dbReference type="Proteomes" id="UP000234484"/>
    </source>
</evidence>
<evidence type="ECO:0000256" key="1">
    <source>
        <dbReference type="SAM" id="MobiDB-lite"/>
    </source>
</evidence>
<sequence length="147" mass="15990">MLPHSSTGIDRRSSLATGGCYPRALGGDCERDEDERRQADGCEVDPRRPGDASNSVENERCSRTTRHSTPTAPLVPSQPSTDGSNRATPPDSTHQCRLGPPLALVGRCCRRETTGSRSTRTVDNDSSERSDRNARTLEADRDGARRP</sequence>
<proteinExistence type="predicted"/>
<feature type="compositionally biased region" description="Basic and acidic residues" evidence="1">
    <location>
        <begin position="109"/>
        <end position="147"/>
    </location>
</feature>
<feature type="region of interest" description="Disordered" evidence="1">
    <location>
        <begin position="1"/>
        <end position="147"/>
    </location>
</feature>
<name>A0A2J4JCB3_NATGS</name>
<organism evidence="2 3">
    <name type="scientific">Natronobacterium gregoryi (strain ATCC 43098 / DSM 3393 / CCM 3738 / CIP 104747 / IAM 13177 / JCM 8860 / NBRC 102187 / NCIMB 2189 / SP2)</name>
    <dbReference type="NCBI Taxonomy" id="797304"/>
    <lineage>
        <taxon>Archaea</taxon>
        <taxon>Methanobacteriati</taxon>
        <taxon>Methanobacteriota</taxon>
        <taxon>Stenosarchaea group</taxon>
        <taxon>Halobacteria</taxon>
        <taxon>Halobacteriales</taxon>
        <taxon>Natrialbaceae</taxon>
        <taxon>Natronobacterium</taxon>
    </lineage>
</organism>
<gene>
    <name evidence="2" type="ORF">CYV19_14060</name>
</gene>
<comment type="caution">
    <text evidence="2">The sequence shown here is derived from an EMBL/GenBank/DDBJ whole genome shotgun (WGS) entry which is preliminary data.</text>
</comment>
<dbReference type="AlphaFoldDB" id="A0A2J4JCB3"/>
<reference evidence="2 3" key="1">
    <citation type="submission" date="2017-12" db="EMBL/GenBank/DDBJ databases">
        <title>The characterization of oligonucleotides binding to NgAgo.</title>
        <authorList>
            <person name="Jiang L."/>
            <person name="He B."/>
            <person name="Kang J."/>
            <person name="Yu M."/>
            <person name="Li N."/>
            <person name="Fang Y."/>
            <person name="Tang Z."/>
            <person name="Wu P."/>
            <person name="Yao P."/>
            <person name="Huang J."/>
        </authorList>
    </citation>
    <scope>NUCLEOTIDE SEQUENCE [LARGE SCALE GENOMIC DNA]</scope>
    <source>
        <strain evidence="2 3">SP2</strain>
        <tissue evidence="2">Freeze-dried powder thallus</tissue>
    </source>
</reference>
<accession>A0A2J4JCB3</accession>
<protein>
    <submittedName>
        <fullName evidence="2">Uncharacterized protein</fullName>
    </submittedName>
</protein>
<dbReference type="Proteomes" id="UP000234484">
    <property type="component" value="Unassembled WGS sequence"/>
</dbReference>
<dbReference type="EMBL" id="PKKI01000046">
    <property type="protein sequence ID" value="PLK19557.1"/>
    <property type="molecule type" value="Genomic_DNA"/>
</dbReference>
<feature type="compositionally biased region" description="Polar residues" evidence="1">
    <location>
        <begin position="67"/>
        <end position="95"/>
    </location>
</feature>